<keyword evidence="2" id="KW-1185">Reference proteome</keyword>
<dbReference type="EMBL" id="FQZP01000046">
    <property type="protein sequence ID" value="SHJ36896.1"/>
    <property type="molecule type" value="Genomic_DNA"/>
</dbReference>
<sequence>MNQLQPTYETAIKCPACDKEFEITKVRSRAVKLVRQDTDFCPYYEGINPLYYEAVVCSHCGYAAHITSINALNRIEKRRIQDHITKKWTPRSFSGQRTWDKALEAFKLVLLNLNVREAVHSEIAKICMRIAWLYRYAGDNELEQCYLNHALNSYIRAYEEEDLVQSKVDPFTMLFIIGELCCRTGKTDDSLHWFSRLIKENSDPRNKGKIPGRLIETTRDRVHELRHNADKEVGG</sequence>
<dbReference type="Pfam" id="PF09986">
    <property type="entry name" value="DUF2225"/>
    <property type="match status" value="1"/>
</dbReference>
<dbReference type="InterPro" id="IPR011990">
    <property type="entry name" value="TPR-like_helical_dom_sf"/>
</dbReference>
<accession>A0A1M6IQV2</accession>
<proteinExistence type="predicted"/>
<dbReference type="RefSeq" id="WP_188118493.1">
    <property type="nucleotide sequence ID" value="NZ_FQZP01000046.1"/>
</dbReference>
<dbReference type="Proteomes" id="UP000324781">
    <property type="component" value="Unassembled WGS sequence"/>
</dbReference>
<dbReference type="Gene3D" id="1.25.40.10">
    <property type="entry name" value="Tetratricopeptide repeat domain"/>
    <property type="match status" value="1"/>
</dbReference>
<evidence type="ECO:0000313" key="1">
    <source>
        <dbReference type="EMBL" id="SHJ36896.1"/>
    </source>
</evidence>
<dbReference type="AlphaFoldDB" id="A0A1M6IQV2"/>
<reference evidence="1 2" key="1">
    <citation type="submission" date="2016-11" db="EMBL/GenBank/DDBJ databases">
        <authorList>
            <person name="Varghese N."/>
            <person name="Submissions S."/>
        </authorList>
    </citation>
    <scope>NUCLEOTIDE SEQUENCE [LARGE SCALE GENOMIC DNA]</scope>
    <source>
        <strain evidence="1 2">DSM 19027</strain>
    </source>
</reference>
<dbReference type="InterPro" id="IPR018708">
    <property type="entry name" value="DUF2225"/>
</dbReference>
<gene>
    <name evidence="1" type="ORF">SAMN05444373_104618</name>
</gene>
<evidence type="ECO:0008006" key="3">
    <source>
        <dbReference type="Google" id="ProtNLM"/>
    </source>
</evidence>
<protein>
    <recommendedName>
        <fullName evidence="3">DUF2225 domain-containing protein</fullName>
    </recommendedName>
</protein>
<evidence type="ECO:0000313" key="2">
    <source>
        <dbReference type="Proteomes" id="UP000324781"/>
    </source>
</evidence>
<organism evidence="1 2">
    <name type="scientific">Thermoclostridium caenicola</name>
    <dbReference type="NCBI Taxonomy" id="659425"/>
    <lineage>
        <taxon>Bacteria</taxon>
        <taxon>Bacillati</taxon>
        <taxon>Bacillota</taxon>
        <taxon>Clostridia</taxon>
        <taxon>Eubacteriales</taxon>
        <taxon>Oscillospiraceae</taxon>
        <taxon>Thermoclostridium</taxon>
    </lineage>
</organism>
<name>A0A1M6IQV2_9FIRM</name>